<name>K2G4R6_9BACT</name>
<accession>K2G4R6</accession>
<dbReference type="GO" id="GO:0009116">
    <property type="term" value="P:nucleoside metabolic process"/>
    <property type="evidence" value="ECO:0007669"/>
    <property type="project" value="InterPro"/>
</dbReference>
<dbReference type="GO" id="GO:0003824">
    <property type="term" value="F:catalytic activity"/>
    <property type="evidence" value="ECO:0007669"/>
    <property type="project" value="InterPro"/>
</dbReference>
<dbReference type="InterPro" id="IPR035994">
    <property type="entry name" value="Nucleoside_phosphorylase_sf"/>
</dbReference>
<reference evidence="1" key="1">
    <citation type="journal article" date="2012" name="Science">
        <title>Fermentation, hydrogen, and sulfur metabolism in multiple uncultivated bacterial phyla.</title>
        <authorList>
            <person name="Wrighton K.C."/>
            <person name="Thomas B.C."/>
            <person name="Sharon I."/>
            <person name="Miller C.S."/>
            <person name="Castelle C.J."/>
            <person name="VerBerkmoes N.C."/>
            <person name="Wilkins M.J."/>
            <person name="Hettich R.L."/>
            <person name="Lipton M.S."/>
            <person name="Williams K.H."/>
            <person name="Long P.E."/>
            <person name="Banfield J.F."/>
        </authorList>
    </citation>
    <scope>NUCLEOTIDE SEQUENCE [LARGE SCALE GENOMIC DNA]</scope>
</reference>
<proteinExistence type="predicted"/>
<dbReference type="EMBL" id="AMFJ01000017">
    <property type="protein sequence ID" value="EKE30248.1"/>
    <property type="molecule type" value="Genomic_DNA"/>
</dbReference>
<evidence type="ECO:0000313" key="1">
    <source>
        <dbReference type="EMBL" id="EKE30248.1"/>
    </source>
</evidence>
<dbReference type="AlphaFoldDB" id="K2G4R6"/>
<protein>
    <submittedName>
        <fullName evidence="1">Uncharacterized protein</fullName>
    </submittedName>
</protein>
<sequence length="272" mass="32680">MSIRQVILINGLIRYNAGKLISKIMKILFCAAHPNELKSIRSVSDIRDFKDIRLEFLHLWIWIPETVFSLTKYLEKNEIDFLVNIWICWKINDSTELLQIWRVVNSVGKELIVPVPFEFAPLSSIICLDAMARNPDDLKWEDYADMESFWVEFISSKYQIPRIILKLPADKIWNAFDKDLLKTKCEELWNIDYMKLISEIIKFTNNRIKPQNTDYIKENYRFTFQEFEQMKFRINKYEALTKGQFKDFFEQNNHLKKDEFIRLLENNFSFDS</sequence>
<comment type="caution">
    <text evidence="1">The sequence shown here is derived from an EMBL/GenBank/DDBJ whole genome shotgun (WGS) entry which is preliminary data.</text>
</comment>
<gene>
    <name evidence="1" type="ORF">ACD_2C00017G0005</name>
</gene>
<dbReference type="Gene3D" id="3.40.50.1580">
    <property type="entry name" value="Nucleoside phosphorylase domain"/>
    <property type="match status" value="1"/>
</dbReference>
<organism evidence="1">
    <name type="scientific">uncultured bacterium</name>
    <name type="common">gcode 4</name>
    <dbReference type="NCBI Taxonomy" id="1234023"/>
    <lineage>
        <taxon>Bacteria</taxon>
        <taxon>environmental samples</taxon>
    </lineage>
</organism>